<keyword evidence="3" id="KW-1185">Reference proteome</keyword>
<evidence type="ECO:0000256" key="2">
    <source>
        <dbReference type="SAM" id="Phobius"/>
    </source>
</evidence>
<feature type="transmembrane region" description="Helical" evidence="2">
    <location>
        <begin position="117"/>
        <end position="141"/>
    </location>
</feature>
<feature type="transmembrane region" description="Helical" evidence="2">
    <location>
        <begin position="31"/>
        <end position="50"/>
    </location>
</feature>
<dbReference type="AlphaFoldDB" id="A0AAF3F0B9"/>
<feature type="transmembrane region" description="Helical" evidence="2">
    <location>
        <begin position="56"/>
        <end position="75"/>
    </location>
</feature>
<feature type="region of interest" description="Disordered" evidence="1">
    <location>
        <begin position="218"/>
        <end position="254"/>
    </location>
</feature>
<feature type="transmembrane region" description="Helical" evidence="2">
    <location>
        <begin position="87"/>
        <end position="105"/>
    </location>
</feature>
<accession>A0AAF3F0B9</accession>
<keyword evidence="2" id="KW-1133">Transmembrane helix</keyword>
<name>A0AAF3F0B9_9BILA</name>
<evidence type="ECO:0000256" key="1">
    <source>
        <dbReference type="SAM" id="MobiDB-lite"/>
    </source>
</evidence>
<organism evidence="3 4">
    <name type="scientific">Mesorhabditis belari</name>
    <dbReference type="NCBI Taxonomy" id="2138241"/>
    <lineage>
        <taxon>Eukaryota</taxon>
        <taxon>Metazoa</taxon>
        <taxon>Ecdysozoa</taxon>
        <taxon>Nematoda</taxon>
        <taxon>Chromadorea</taxon>
        <taxon>Rhabditida</taxon>
        <taxon>Rhabditina</taxon>
        <taxon>Rhabditomorpha</taxon>
        <taxon>Rhabditoidea</taxon>
        <taxon>Rhabditidae</taxon>
        <taxon>Mesorhabditinae</taxon>
        <taxon>Mesorhabditis</taxon>
    </lineage>
</organism>
<reference evidence="4" key="1">
    <citation type="submission" date="2024-02" db="UniProtKB">
        <authorList>
            <consortium name="WormBaseParasite"/>
        </authorList>
    </citation>
    <scope>IDENTIFICATION</scope>
</reference>
<keyword evidence="2" id="KW-0472">Membrane</keyword>
<protein>
    <submittedName>
        <fullName evidence="4">Uncharacterized protein</fullName>
    </submittedName>
</protein>
<dbReference type="Proteomes" id="UP000887575">
    <property type="component" value="Unassembled WGS sequence"/>
</dbReference>
<sequence length="254" mass="28085">MDYYEQMYLCIRKTRLQKCCCPVGTNTRMAYSLLMVINFANSVLLTLQVFGTESALSFSIFVANTAIVLMALYGIYNLKPIFIAPNVIFKVTVSSAALFYGLQLVESSNPIPIPQIVWILISVILFVFEVHAMFSASFGILKELSRRDRAKPPPSYETVIASDASPPTYQEALTRLHQQPFSKTHSVNANTNNSQKPVVLDIESLEISQMCPRIGTLSVSPKSPQISPPSSPSSLNSTRSTRSQTNALPQIEVV</sequence>
<keyword evidence="2" id="KW-0812">Transmembrane</keyword>
<evidence type="ECO:0000313" key="3">
    <source>
        <dbReference type="Proteomes" id="UP000887575"/>
    </source>
</evidence>
<proteinExistence type="predicted"/>
<dbReference type="WBParaSite" id="MBELARI_LOCUS19900.2">
    <property type="protein sequence ID" value="MBELARI_LOCUS19900.2"/>
    <property type="gene ID" value="MBELARI_LOCUS19900"/>
</dbReference>
<evidence type="ECO:0000313" key="4">
    <source>
        <dbReference type="WBParaSite" id="MBELARI_LOCUS19900.2"/>
    </source>
</evidence>